<comment type="caution">
    <text evidence="5">The sequence shown here is derived from an EMBL/GenBank/DDBJ whole genome shotgun (WGS) entry which is preliminary data.</text>
</comment>
<dbReference type="GO" id="GO:0005739">
    <property type="term" value="C:mitochondrion"/>
    <property type="evidence" value="ECO:0007669"/>
    <property type="project" value="UniProtKB-SubCell"/>
</dbReference>
<reference evidence="5" key="1">
    <citation type="journal article" date="2020" name="BMC Genomics">
        <title>Correction to: Identification and distribution of gene clusters required for synthesis of sphingolipid metabolism inhibitors in diverse species of the filamentous fungus Fusarium.</title>
        <authorList>
            <person name="Kim H.S."/>
            <person name="Lohmar J.M."/>
            <person name="Busman M."/>
            <person name="Brown D.W."/>
            <person name="Naumann T.A."/>
            <person name="Divon H.H."/>
            <person name="Lysoe E."/>
            <person name="Uhlig S."/>
            <person name="Proctor R.H."/>
        </authorList>
    </citation>
    <scope>NUCLEOTIDE SEQUENCE</scope>
    <source>
        <strain evidence="5">NRRL 22465</strain>
    </source>
</reference>
<evidence type="ECO:0000313" key="5">
    <source>
        <dbReference type="EMBL" id="KAF4978155.1"/>
    </source>
</evidence>
<dbReference type="InterPro" id="IPR000477">
    <property type="entry name" value="RT_dom"/>
</dbReference>
<evidence type="ECO:0000256" key="1">
    <source>
        <dbReference type="ARBA" id="ARBA00004173"/>
    </source>
</evidence>
<protein>
    <recommendedName>
        <fullName evidence="4">Reverse transcriptase domain-containing protein</fullName>
    </recommendedName>
</protein>
<dbReference type="SUPFAM" id="SSF56672">
    <property type="entry name" value="DNA/RNA polymerases"/>
    <property type="match status" value="1"/>
</dbReference>
<dbReference type="PANTHER" id="PTHR33481:SF1">
    <property type="entry name" value="ENDONUCLEASE_EXONUCLEASE_PHOSPHATASE DOMAIN-CONTAINING PROTEIN-RELATED"/>
    <property type="match status" value="1"/>
</dbReference>
<dbReference type="PANTHER" id="PTHR33481">
    <property type="entry name" value="REVERSE TRANSCRIPTASE"/>
    <property type="match status" value="1"/>
</dbReference>
<dbReference type="OrthoDB" id="3261222at2759"/>
<evidence type="ECO:0000256" key="3">
    <source>
        <dbReference type="SAM" id="MobiDB-lite"/>
    </source>
</evidence>
<comment type="subcellular location">
    <subcellularLocation>
        <location evidence="1">Mitochondrion</location>
    </subcellularLocation>
</comment>
<dbReference type="CDD" id="cd01650">
    <property type="entry name" value="RT_nLTR_like"/>
    <property type="match status" value="1"/>
</dbReference>
<dbReference type="EMBL" id="JABEYC010000391">
    <property type="protein sequence ID" value="KAF4978155.1"/>
    <property type="molecule type" value="Genomic_DNA"/>
</dbReference>
<evidence type="ECO:0000259" key="4">
    <source>
        <dbReference type="PROSITE" id="PS50878"/>
    </source>
</evidence>
<dbReference type="Proteomes" id="UP000635477">
    <property type="component" value="Unassembled WGS sequence"/>
</dbReference>
<organism evidence="5 6">
    <name type="scientific">Fusarium zealandicum</name>
    <dbReference type="NCBI Taxonomy" id="1053134"/>
    <lineage>
        <taxon>Eukaryota</taxon>
        <taxon>Fungi</taxon>
        <taxon>Dikarya</taxon>
        <taxon>Ascomycota</taxon>
        <taxon>Pezizomycotina</taxon>
        <taxon>Sordariomycetes</taxon>
        <taxon>Hypocreomycetidae</taxon>
        <taxon>Hypocreales</taxon>
        <taxon>Nectriaceae</taxon>
        <taxon>Fusarium</taxon>
        <taxon>Fusarium staphyleae species complex</taxon>
    </lineage>
</organism>
<dbReference type="AlphaFoldDB" id="A0A8H4UJQ9"/>
<dbReference type="InterPro" id="IPR043502">
    <property type="entry name" value="DNA/RNA_pol_sf"/>
</dbReference>
<gene>
    <name evidence="5" type="ORF">FZEAL_5400</name>
</gene>
<evidence type="ECO:0000313" key="6">
    <source>
        <dbReference type="Proteomes" id="UP000635477"/>
    </source>
</evidence>
<reference evidence="5" key="2">
    <citation type="submission" date="2020-05" db="EMBL/GenBank/DDBJ databases">
        <authorList>
            <person name="Kim H.-S."/>
            <person name="Proctor R.H."/>
            <person name="Brown D.W."/>
        </authorList>
    </citation>
    <scope>NUCLEOTIDE SEQUENCE</scope>
    <source>
        <strain evidence="5">NRRL 22465</strain>
    </source>
</reference>
<sequence length="895" mass="102327">MGLGRQIRCTPIHPSEHRAIQTSLNVELYRDGTKHFLRYKTPRKPYLAAIVAALARLEYQELQTPERIDAHTLAIRDAVLHAMQKCVPTRPACPPRPHQPASAAVRSVVQTERQPRTLLNPRKGRGWARFWKRWANQVLGEEGRKKTNSWRRYVPNKAKNARGVYNMARLARRVCQPRDKARIPALVSGGVTYATEEEKGSYLEEVEVDRVIRGLPSGKAAGDDDMANEALKMARIQLVPILTRLFRACLRLSHHPAMFKHAITVILPKADKDAYNEPKSWRPIALLPAMGKLLEKIMADRLKNLALEHKLLPDSQYGAAGKSTSSAVHDLLKPVYAAWNRKMRRSLTRKATLMGLDISGAFDNIDRAKLLEMLIAKRLPRWIIIFIWSFLSNRTTVLKMPGSTSKSFFVNIGIPQGSPLSPILFLFFAAPILNDIHKTTRNSVTIYAVAYVDDTYLLAVSDGYEANCKRLEEVHTQILEWARGVGVTFSPHKYNVMHFKNPRLKEPDCKLLPKIPGLSNSEKCPQLNLKILGVWVDHKLQWNRHIQHIEEKVNKQLRYLRRISGTIWGLSLKAARQIYLTKIRPTISYACAAWFVYSPGEKLNWPLGSWNLKRLDALQYKCLRQISGALGKASARVLEKELHIESIRVFLYRLMLNQRAKPLTVSRRSPYVDAVYQTPKKVAPKTHPYEVLDQKARDLCVKARDHLARNSDGDANVLAAKWLDPKKRQNAVNTCAKQDAAKMSAEMWDDYRRKRAIRHRESHRPQALTEAWGPESFRYYAGLSRAQSTMLLQCRTEFIGLNHFLHQRDLASSAACSCGHSKQTVFHMFVQCADLRAERVLLRQELAHTDFKRLMTENGAVVADWAISYFNLDQFVWPRLHSRFRALDNGSTDPY</sequence>
<feature type="domain" description="Reverse transcriptase" evidence="4">
    <location>
        <begin position="248"/>
        <end position="536"/>
    </location>
</feature>
<keyword evidence="6" id="KW-1185">Reference proteome</keyword>
<feature type="region of interest" description="Disordered" evidence="3">
    <location>
        <begin position="91"/>
        <end position="113"/>
    </location>
</feature>
<keyword evidence="2" id="KW-0496">Mitochondrion</keyword>
<evidence type="ECO:0000256" key="2">
    <source>
        <dbReference type="ARBA" id="ARBA00023128"/>
    </source>
</evidence>
<dbReference type="PROSITE" id="PS50878">
    <property type="entry name" value="RT_POL"/>
    <property type="match status" value="1"/>
</dbReference>
<dbReference type="Pfam" id="PF00078">
    <property type="entry name" value="RVT_1"/>
    <property type="match status" value="1"/>
</dbReference>
<proteinExistence type="predicted"/>
<name>A0A8H4UJQ9_9HYPO</name>
<accession>A0A8H4UJQ9</accession>